<feature type="chain" id="PRO_5040505678" evidence="2">
    <location>
        <begin position="21"/>
        <end position="261"/>
    </location>
</feature>
<evidence type="ECO:0000256" key="1">
    <source>
        <dbReference type="SAM" id="MobiDB-lite"/>
    </source>
</evidence>
<organism evidence="3 4">
    <name type="scientific">Chironomus riparius</name>
    <dbReference type="NCBI Taxonomy" id="315576"/>
    <lineage>
        <taxon>Eukaryota</taxon>
        <taxon>Metazoa</taxon>
        <taxon>Ecdysozoa</taxon>
        <taxon>Arthropoda</taxon>
        <taxon>Hexapoda</taxon>
        <taxon>Insecta</taxon>
        <taxon>Pterygota</taxon>
        <taxon>Neoptera</taxon>
        <taxon>Endopterygota</taxon>
        <taxon>Diptera</taxon>
        <taxon>Nematocera</taxon>
        <taxon>Chironomoidea</taxon>
        <taxon>Chironomidae</taxon>
        <taxon>Chironominae</taxon>
        <taxon>Chironomus</taxon>
    </lineage>
</organism>
<reference evidence="3" key="2">
    <citation type="submission" date="2022-10" db="EMBL/GenBank/DDBJ databases">
        <authorList>
            <consortium name="ENA_rothamsted_submissions"/>
            <consortium name="culmorum"/>
            <person name="King R."/>
        </authorList>
    </citation>
    <scope>NUCLEOTIDE SEQUENCE</scope>
</reference>
<evidence type="ECO:0000313" key="3">
    <source>
        <dbReference type="EMBL" id="CAG9805114.1"/>
    </source>
</evidence>
<sequence length="261" mass="28436">MKRELISVAFLLWQCHLILGKPGVVDSPEIRKRAISTTLTSYNNVASGSKADSAEKSTSNQPETPPIDSGFKPMKITYEDVVTGGNSIYGSQFPFTSGGIVFAIGQGVQSPPHMTAAHPQSVLLQYLSPEGMPKQTAVQYVQLLRPVMMVPSQPYLPPQSISMDIQTETAKPIFTKPTIIPYRSYSKPSSTIIGAHSAPLTSYIQSDPRPLIKQPELDITLNMNEYVPAASSRISTSILTPQVASMTSYKPSKFSMISQRA</sequence>
<dbReference type="OrthoDB" id="10517416at2759"/>
<protein>
    <submittedName>
        <fullName evidence="3">Uncharacterized protein</fullName>
    </submittedName>
</protein>
<dbReference type="EMBL" id="OU895878">
    <property type="protein sequence ID" value="CAG9805114.1"/>
    <property type="molecule type" value="Genomic_DNA"/>
</dbReference>
<dbReference type="AlphaFoldDB" id="A0A9N9RXD1"/>
<proteinExistence type="predicted"/>
<evidence type="ECO:0000256" key="2">
    <source>
        <dbReference type="SAM" id="SignalP"/>
    </source>
</evidence>
<gene>
    <name evidence="3" type="ORF">CHIRRI_LOCUS7991</name>
</gene>
<keyword evidence="4" id="KW-1185">Reference proteome</keyword>
<name>A0A9N9RXD1_9DIPT</name>
<dbReference type="Proteomes" id="UP001153620">
    <property type="component" value="Chromosome 2"/>
</dbReference>
<reference evidence="3" key="1">
    <citation type="submission" date="2022-01" db="EMBL/GenBank/DDBJ databases">
        <authorList>
            <person name="King R."/>
        </authorList>
    </citation>
    <scope>NUCLEOTIDE SEQUENCE</scope>
</reference>
<evidence type="ECO:0000313" key="4">
    <source>
        <dbReference type="Proteomes" id="UP001153620"/>
    </source>
</evidence>
<feature type="region of interest" description="Disordered" evidence="1">
    <location>
        <begin position="46"/>
        <end position="70"/>
    </location>
</feature>
<feature type="signal peptide" evidence="2">
    <location>
        <begin position="1"/>
        <end position="20"/>
    </location>
</feature>
<accession>A0A9N9RXD1</accession>
<keyword evidence="2" id="KW-0732">Signal</keyword>